<accession>A0ACC0Q2I0</accession>
<reference evidence="1" key="1">
    <citation type="submission" date="2022-02" db="EMBL/GenBank/DDBJ databases">
        <title>Plant Genome Project.</title>
        <authorList>
            <person name="Zhang R.-G."/>
        </authorList>
    </citation>
    <scope>NUCLEOTIDE SEQUENCE</scope>
    <source>
        <strain evidence="1">AT1</strain>
    </source>
</reference>
<keyword evidence="2" id="KW-1185">Reference proteome</keyword>
<evidence type="ECO:0000313" key="1">
    <source>
        <dbReference type="EMBL" id="KAI8570983.1"/>
    </source>
</evidence>
<sequence length="871" mass="96410">MQITFEDEFLEAEKNSPLAQQQSRRFYEKMRRVAVAVHIGKANRELHGNKFQRLQGSGIGSGFIITKDGHIMTCLHNVLPARIKKRRIFIARAEEPDVFREAVEEGHDEPGSDVAVLKLKEVDQEFDYCKFGSIDDVSIGKQAFSISNPLGFEFSFLMGQVSFPCVVHGDIKMKKTNSARSYDAELPLVQFNNLHTRPGSSGGPVFDGKGRIIAMSCFGLGDIDYDSQDSEDESGPDVEHVFSDLNSFDAASGQGSWNVPVKKKPANASHNQQKKPQRDKDLSWRVQGDDSGSQAGSPGRPFGLQMSNLFLDVRYALDLSRVLALSLDLMFSGQKVGGHVYNFALHYNIYFVIHIIFLFQTGFMSPSSLVFGRGVLVEDAWASAKRSYFLIDILAVLPLPQWYHWPDCTVLDGLINSKRDKLKIVVVTSHVVGGKLEKVISRFNISKGVLVEEVIKGSPAEQAGIFRGDIIVQCGKKSVHGVLEVPNLFHCCSELQARNVFFDVIWENVGKSLELAVVRESSATHLNLKLFVDETSPDKVNRFLMLFIWQCVLLSSTSISNGQLNPTARPPSPSPSPSPSPQVLGIQGPKRKGRQAHYKYEMEYRAALFDHMRDLIVVLSSKPSEEDEEMAEAEAEAEAGEGEGAGAGEGEGEDEDEDEEEAEEEEEKEVEEGGGNQFGAGMVINERGYILTCAHLVPQGNNVTVYYTGDAGGREAEEFLRDEECDLVILRTKGVSVGCRKFCEFGGTEALHMGMALFTISHPHGIVYSFLTGNVAYPERMRQQIPFYYRSSVPDEGSFFQINNMHGTVRTSHGAPVFDSSGKVYGLITFTKGFDFAVCPETLKKFVKSCSEKLKAEGEKGKGKGKGKVRF</sequence>
<gene>
    <name evidence="1" type="ORF">RHMOL_Rhmol01G0081700</name>
</gene>
<evidence type="ECO:0000313" key="2">
    <source>
        <dbReference type="Proteomes" id="UP001062846"/>
    </source>
</evidence>
<name>A0ACC0Q2I0_RHOML</name>
<protein>
    <submittedName>
        <fullName evidence="1">Uncharacterized protein</fullName>
    </submittedName>
</protein>
<dbReference type="EMBL" id="CM046388">
    <property type="protein sequence ID" value="KAI8570983.1"/>
    <property type="molecule type" value="Genomic_DNA"/>
</dbReference>
<proteinExistence type="predicted"/>
<dbReference type="Proteomes" id="UP001062846">
    <property type="component" value="Chromosome 1"/>
</dbReference>
<comment type="caution">
    <text evidence="1">The sequence shown here is derived from an EMBL/GenBank/DDBJ whole genome shotgun (WGS) entry which is preliminary data.</text>
</comment>
<organism evidence="1 2">
    <name type="scientific">Rhododendron molle</name>
    <name type="common">Chinese azalea</name>
    <name type="synonym">Azalea mollis</name>
    <dbReference type="NCBI Taxonomy" id="49168"/>
    <lineage>
        <taxon>Eukaryota</taxon>
        <taxon>Viridiplantae</taxon>
        <taxon>Streptophyta</taxon>
        <taxon>Embryophyta</taxon>
        <taxon>Tracheophyta</taxon>
        <taxon>Spermatophyta</taxon>
        <taxon>Magnoliopsida</taxon>
        <taxon>eudicotyledons</taxon>
        <taxon>Gunneridae</taxon>
        <taxon>Pentapetalae</taxon>
        <taxon>asterids</taxon>
        <taxon>Ericales</taxon>
        <taxon>Ericaceae</taxon>
        <taxon>Ericoideae</taxon>
        <taxon>Rhodoreae</taxon>
        <taxon>Rhododendron</taxon>
    </lineage>
</organism>